<dbReference type="Gene3D" id="1.25.40.10">
    <property type="entry name" value="Tetratricopeptide repeat domain"/>
    <property type="match status" value="3"/>
</dbReference>
<dbReference type="InterPro" id="IPR011990">
    <property type="entry name" value="TPR-like_helical_dom_sf"/>
</dbReference>
<dbReference type="SMART" id="SM00727">
    <property type="entry name" value="STI1"/>
    <property type="match status" value="2"/>
</dbReference>
<comment type="subcellular location">
    <subcellularLocation>
        <location evidence="1">Cytoplasm</location>
    </subcellularLocation>
</comment>
<accession>A0ABP1Q5U5</accession>
<feature type="domain" description="STI1" evidence="8">
    <location>
        <begin position="497"/>
        <end position="536"/>
    </location>
</feature>
<feature type="domain" description="STI1" evidence="8">
    <location>
        <begin position="134"/>
        <end position="173"/>
    </location>
</feature>
<dbReference type="Pfam" id="PF17830">
    <property type="entry name" value="STI1-HOP_DP"/>
    <property type="match status" value="2"/>
</dbReference>
<gene>
    <name evidence="9" type="ORF">ODALV1_LOCUS7664</name>
</gene>
<dbReference type="Gene3D" id="1.10.260.100">
    <property type="match status" value="2"/>
</dbReference>
<feature type="region of interest" description="Disordered" evidence="7">
    <location>
        <begin position="197"/>
        <end position="230"/>
    </location>
</feature>
<feature type="repeat" description="TPR" evidence="6">
    <location>
        <begin position="368"/>
        <end position="401"/>
    </location>
</feature>
<feature type="repeat" description="TPR" evidence="6">
    <location>
        <begin position="5"/>
        <end position="38"/>
    </location>
</feature>
<dbReference type="SUPFAM" id="SSF48452">
    <property type="entry name" value="TPR-like"/>
    <property type="match status" value="3"/>
</dbReference>
<organism evidence="9 10">
    <name type="scientific">Orchesella dallaii</name>
    <dbReference type="NCBI Taxonomy" id="48710"/>
    <lineage>
        <taxon>Eukaryota</taxon>
        <taxon>Metazoa</taxon>
        <taxon>Ecdysozoa</taxon>
        <taxon>Arthropoda</taxon>
        <taxon>Hexapoda</taxon>
        <taxon>Collembola</taxon>
        <taxon>Entomobryomorpha</taxon>
        <taxon>Entomobryoidea</taxon>
        <taxon>Orchesellidae</taxon>
        <taxon>Orchesellinae</taxon>
        <taxon>Orchesella</taxon>
    </lineage>
</organism>
<keyword evidence="3" id="KW-0677">Repeat</keyword>
<protein>
    <recommendedName>
        <fullName evidence="5">Stress-induced-phosphoprotein 1</fullName>
    </recommendedName>
</protein>
<dbReference type="InterPro" id="IPR006636">
    <property type="entry name" value="STI1_HS-bd"/>
</dbReference>
<dbReference type="InterPro" id="IPR041243">
    <property type="entry name" value="STI1/HOP_DP"/>
</dbReference>
<feature type="compositionally biased region" description="Basic and acidic residues" evidence="7">
    <location>
        <begin position="216"/>
        <end position="230"/>
    </location>
</feature>
<name>A0ABP1Q5U5_9HEXA</name>
<dbReference type="PANTHER" id="PTHR22904:SF523">
    <property type="entry name" value="STRESS-INDUCED-PHOSPHOPROTEIN 1"/>
    <property type="match status" value="1"/>
</dbReference>
<dbReference type="Proteomes" id="UP001642540">
    <property type="component" value="Unassembled WGS sequence"/>
</dbReference>
<evidence type="ECO:0000256" key="4">
    <source>
        <dbReference type="ARBA" id="ARBA00022803"/>
    </source>
</evidence>
<evidence type="ECO:0000256" key="7">
    <source>
        <dbReference type="SAM" id="MobiDB-lite"/>
    </source>
</evidence>
<reference evidence="9 10" key="1">
    <citation type="submission" date="2024-08" db="EMBL/GenBank/DDBJ databases">
        <authorList>
            <person name="Cucini C."/>
            <person name="Frati F."/>
        </authorList>
    </citation>
    <scope>NUCLEOTIDE SEQUENCE [LARGE SCALE GENOMIC DNA]</scope>
</reference>
<keyword evidence="2" id="KW-0963">Cytoplasm</keyword>
<feature type="repeat" description="TPR" evidence="6">
    <location>
        <begin position="233"/>
        <end position="266"/>
    </location>
</feature>
<feature type="repeat" description="TPR" evidence="6">
    <location>
        <begin position="436"/>
        <end position="469"/>
    </location>
</feature>
<evidence type="ECO:0000256" key="2">
    <source>
        <dbReference type="ARBA" id="ARBA00022490"/>
    </source>
</evidence>
<evidence type="ECO:0000256" key="3">
    <source>
        <dbReference type="ARBA" id="ARBA00022737"/>
    </source>
</evidence>
<sequence>MSDLVNALKEKGNSALNEGNFWDAIKHYSQAIEVDPTNHVLFSNRSAAHAKAGNYVDALNDGEKTVELKPDWGKGYSRKGAALAYLQRYDEAIACYETGIACDPNNGQLRQGLEEAKQAKSRKNAGPTSSLFSDPALFVKLKNDPRTSKWMDDPEYLALVREIQTNPQFLSDNTKISDPKVMTTLSVLLGMEIADGPEEMDTEEAPPRSKTPPPPPRKETAPEPEIPEEKKAALKEKEAGNVAYKAKNFDKAIEQYKKALELDPTDMTYKLNIAAVHFEVKNYEDCVKECLDAIELGRENRADFKLIAKAFLRAGNSYKKMGDHRNAKVFYEKSLSEHRTPETRSLLADVEKLIKEDERKAYINPEKAEEEKEKGNELFKKGDYAAAMKHYSEAIARNPEDAKLYSNRAACYTKLAAFDLGLKDCDTCLDLEPKFIKGWIRKGKILQGMQDAGKAMTAYQKALDLDPNNAEAAEGYQQCMMALHSNPEEMRKRAMGDPDVQAILRDPAMRLILEQMQSDPKALQDHLKNPDIAQKIQKLLDSGLIAIR</sequence>
<dbReference type="Pfam" id="PF13414">
    <property type="entry name" value="TPR_11"/>
    <property type="match status" value="2"/>
</dbReference>
<evidence type="ECO:0000256" key="6">
    <source>
        <dbReference type="PROSITE-ProRule" id="PRU00339"/>
    </source>
</evidence>
<feature type="repeat" description="TPR" evidence="6">
    <location>
        <begin position="73"/>
        <end position="106"/>
    </location>
</feature>
<evidence type="ECO:0000256" key="1">
    <source>
        <dbReference type="ARBA" id="ARBA00004496"/>
    </source>
</evidence>
<dbReference type="Pfam" id="PF00515">
    <property type="entry name" value="TPR_1"/>
    <property type="match status" value="2"/>
</dbReference>
<proteinExistence type="predicted"/>
<evidence type="ECO:0000256" key="5">
    <source>
        <dbReference type="ARBA" id="ARBA00026193"/>
    </source>
</evidence>
<dbReference type="Pfam" id="PF13181">
    <property type="entry name" value="TPR_8"/>
    <property type="match status" value="2"/>
</dbReference>
<keyword evidence="10" id="KW-1185">Reference proteome</keyword>
<comment type="caution">
    <text evidence="9">The sequence shown here is derived from an EMBL/GenBank/DDBJ whole genome shotgun (WGS) entry which is preliminary data.</text>
</comment>
<dbReference type="SMART" id="SM00028">
    <property type="entry name" value="TPR"/>
    <property type="match status" value="9"/>
</dbReference>
<keyword evidence="4 6" id="KW-0802">TPR repeat</keyword>
<evidence type="ECO:0000259" key="8">
    <source>
        <dbReference type="SMART" id="SM00727"/>
    </source>
</evidence>
<evidence type="ECO:0000313" key="9">
    <source>
        <dbReference type="EMBL" id="CAL8090505.1"/>
    </source>
</evidence>
<dbReference type="PANTHER" id="PTHR22904">
    <property type="entry name" value="TPR REPEAT CONTAINING PROTEIN"/>
    <property type="match status" value="1"/>
</dbReference>
<evidence type="ECO:0000313" key="10">
    <source>
        <dbReference type="Proteomes" id="UP001642540"/>
    </source>
</evidence>
<dbReference type="PROSITE" id="PS50005">
    <property type="entry name" value="TPR"/>
    <property type="match status" value="5"/>
</dbReference>
<dbReference type="InterPro" id="IPR019734">
    <property type="entry name" value="TPR_rpt"/>
</dbReference>
<dbReference type="EMBL" id="CAXLJM020000024">
    <property type="protein sequence ID" value="CAL8090505.1"/>
    <property type="molecule type" value="Genomic_DNA"/>
</dbReference>